<reference evidence="2" key="1">
    <citation type="submission" date="2020-06" db="EMBL/GenBank/DDBJ databases">
        <authorList>
            <person name="Li T."/>
            <person name="Hu X."/>
            <person name="Zhang T."/>
            <person name="Song X."/>
            <person name="Zhang H."/>
            <person name="Dai N."/>
            <person name="Sheng W."/>
            <person name="Hou X."/>
            <person name="Wei L."/>
        </authorList>
    </citation>
    <scope>NUCLEOTIDE SEQUENCE</scope>
    <source>
        <strain evidence="2">K16</strain>
        <tissue evidence="2">Leaf</tissue>
    </source>
</reference>
<sequence>MTGGEKKFSEEVMEAVDERKGSITYKVFEECPSEVYNSFKFILSIESNGEDNHVVTWALEYEKKTESVADRHELMDLCIVLNKEIDRHYSLVRN</sequence>
<evidence type="ECO:0000313" key="2">
    <source>
        <dbReference type="EMBL" id="KAK4400049.1"/>
    </source>
</evidence>
<dbReference type="Proteomes" id="UP001289374">
    <property type="component" value="Unassembled WGS sequence"/>
</dbReference>
<comment type="caution">
    <text evidence="2">The sequence shown here is derived from an EMBL/GenBank/DDBJ whole genome shotgun (WGS) entry which is preliminary data.</text>
</comment>
<reference evidence="2" key="2">
    <citation type="journal article" date="2024" name="Plant">
        <title>Genomic evolution and insights into agronomic trait innovations of Sesamum species.</title>
        <authorList>
            <person name="Miao H."/>
            <person name="Wang L."/>
            <person name="Qu L."/>
            <person name="Liu H."/>
            <person name="Sun Y."/>
            <person name="Le M."/>
            <person name="Wang Q."/>
            <person name="Wei S."/>
            <person name="Zheng Y."/>
            <person name="Lin W."/>
            <person name="Duan Y."/>
            <person name="Cao H."/>
            <person name="Xiong S."/>
            <person name="Wang X."/>
            <person name="Wei L."/>
            <person name="Li C."/>
            <person name="Ma Q."/>
            <person name="Ju M."/>
            <person name="Zhao R."/>
            <person name="Li G."/>
            <person name="Mu C."/>
            <person name="Tian Q."/>
            <person name="Mei H."/>
            <person name="Zhang T."/>
            <person name="Gao T."/>
            <person name="Zhang H."/>
        </authorList>
    </citation>
    <scope>NUCLEOTIDE SEQUENCE</scope>
    <source>
        <strain evidence="2">K16</strain>
    </source>
</reference>
<proteinExistence type="predicted"/>
<organism evidence="2 3">
    <name type="scientific">Sesamum angolense</name>
    <dbReference type="NCBI Taxonomy" id="2727404"/>
    <lineage>
        <taxon>Eukaryota</taxon>
        <taxon>Viridiplantae</taxon>
        <taxon>Streptophyta</taxon>
        <taxon>Embryophyta</taxon>
        <taxon>Tracheophyta</taxon>
        <taxon>Spermatophyta</taxon>
        <taxon>Magnoliopsida</taxon>
        <taxon>eudicotyledons</taxon>
        <taxon>Gunneridae</taxon>
        <taxon>Pentapetalae</taxon>
        <taxon>asterids</taxon>
        <taxon>lamiids</taxon>
        <taxon>Lamiales</taxon>
        <taxon>Pedaliaceae</taxon>
        <taxon>Sesamum</taxon>
    </lineage>
</organism>
<dbReference type="SUPFAM" id="SSF55961">
    <property type="entry name" value="Bet v1-like"/>
    <property type="match status" value="1"/>
</dbReference>
<dbReference type="AlphaFoldDB" id="A0AAE1WVM9"/>
<evidence type="ECO:0000313" key="3">
    <source>
        <dbReference type="Proteomes" id="UP001289374"/>
    </source>
</evidence>
<gene>
    <name evidence="2" type="ORF">Sango_1111000</name>
</gene>
<feature type="domain" description="Bet v I/Major latex protein" evidence="1">
    <location>
        <begin position="2"/>
        <end position="88"/>
    </location>
</feature>
<dbReference type="Gene3D" id="3.30.530.20">
    <property type="match status" value="1"/>
</dbReference>
<accession>A0AAE1WVM9</accession>
<protein>
    <recommendedName>
        <fullName evidence="1">Bet v I/Major latex protein domain-containing protein</fullName>
    </recommendedName>
</protein>
<dbReference type="EMBL" id="JACGWL010000006">
    <property type="protein sequence ID" value="KAK4400049.1"/>
    <property type="molecule type" value="Genomic_DNA"/>
</dbReference>
<name>A0AAE1WVM9_9LAMI</name>
<dbReference type="InterPro" id="IPR023393">
    <property type="entry name" value="START-like_dom_sf"/>
</dbReference>
<evidence type="ECO:0000259" key="1">
    <source>
        <dbReference type="Pfam" id="PF00407"/>
    </source>
</evidence>
<dbReference type="PANTHER" id="PTHR31907">
    <property type="entry name" value="MLP-LIKE PROTEIN 423"/>
    <property type="match status" value="1"/>
</dbReference>
<keyword evidence="3" id="KW-1185">Reference proteome</keyword>
<dbReference type="InterPro" id="IPR000916">
    <property type="entry name" value="Bet_v_I/MLP"/>
</dbReference>
<dbReference type="Pfam" id="PF00407">
    <property type="entry name" value="Bet_v_1"/>
    <property type="match status" value="1"/>
</dbReference>
<dbReference type="GO" id="GO:0006952">
    <property type="term" value="P:defense response"/>
    <property type="evidence" value="ECO:0007669"/>
    <property type="project" value="InterPro"/>
</dbReference>
<dbReference type="InterPro" id="IPR051761">
    <property type="entry name" value="MLP-like_ligand-binding"/>
</dbReference>